<keyword evidence="2" id="KW-0472">Membrane</keyword>
<protein>
    <submittedName>
        <fullName evidence="3">Uncharacterized protein</fullName>
    </submittedName>
</protein>
<reference evidence="3 4" key="1">
    <citation type="journal article" date="2013" name="Curr. Biol.">
        <title>The Genome of the Foraminiferan Reticulomyxa filosa.</title>
        <authorList>
            <person name="Glockner G."/>
            <person name="Hulsmann N."/>
            <person name="Schleicher M."/>
            <person name="Noegel A.A."/>
            <person name="Eichinger L."/>
            <person name="Gallinger C."/>
            <person name="Pawlowski J."/>
            <person name="Sierra R."/>
            <person name="Euteneuer U."/>
            <person name="Pillet L."/>
            <person name="Moustafa A."/>
            <person name="Platzer M."/>
            <person name="Groth M."/>
            <person name="Szafranski K."/>
            <person name="Schliwa M."/>
        </authorList>
    </citation>
    <scope>NUCLEOTIDE SEQUENCE [LARGE SCALE GENOMIC DNA]</scope>
</reference>
<feature type="transmembrane region" description="Helical" evidence="2">
    <location>
        <begin position="101"/>
        <end position="121"/>
    </location>
</feature>
<accession>X6P294</accession>
<feature type="transmembrane region" description="Helical" evidence="2">
    <location>
        <begin position="78"/>
        <end position="95"/>
    </location>
</feature>
<keyword evidence="4" id="KW-1185">Reference proteome</keyword>
<evidence type="ECO:0000256" key="2">
    <source>
        <dbReference type="SAM" id="Phobius"/>
    </source>
</evidence>
<dbReference type="AlphaFoldDB" id="X6P294"/>
<comment type="caution">
    <text evidence="3">The sequence shown here is derived from an EMBL/GenBank/DDBJ whole genome shotgun (WGS) entry which is preliminary data.</text>
</comment>
<feature type="coiled-coil region" evidence="1">
    <location>
        <begin position="151"/>
        <end position="183"/>
    </location>
</feature>
<organism evidence="3 4">
    <name type="scientific">Reticulomyxa filosa</name>
    <dbReference type="NCBI Taxonomy" id="46433"/>
    <lineage>
        <taxon>Eukaryota</taxon>
        <taxon>Sar</taxon>
        <taxon>Rhizaria</taxon>
        <taxon>Retaria</taxon>
        <taxon>Foraminifera</taxon>
        <taxon>Monothalamids</taxon>
        <taxon>Reticulomyxidae</taxon>
        <taxon>Reticulomyxa</taxon>
    </lineage>
</organism>
<evidence type="ECO:0000313" key="4">
    <source>
        <dbReference type="Proteomes" id="UP000023152"/>
    </source>
</evidence>
<feature type="non-terminal residue" evidence="3">
    <location>
        <position position="1"/>
    </location>
</feature>
<keyword evidence="2" id="KW-1133">Transmembrane helix</keyword>
<proteinExistence type="predicted"/>
<evidence type="ECO:0000256" key="1">
    <source>
        <dbReference type="SAM" id="Coils"/>
    </source>
</evidence>
<dbReference type="Proteomes" id="UP000023152">
    <property type="component" value="Unassembled WGS sequence"/>
</dbReference>
<name>X6P294_RETFI</name>
<keyword evidence="1" id="KW-0175">Coiled coil</keyword>
<evidence type="ECO:0000313" key="3">
    <source>
        <dbReference type="EMBL" id="ETO32258.1"/>
    </source>
</evidence>
<keyword evidence="2" id="KW-0812">Transmembrane</keyword>
<sequence>IEHFYKKMMIFLFGCFASFSERKKVKYGVRPPVSARSKKAATRLSKKKKNCVRPNPHSLQRKTSGLKPLRIGKKIKEFVSFIFFILYFLFIKQLVQESKNGLESVFIFIFIFYLCLTRLILNIWGEKKIKWEKIKKWGIKFKKWGGKIFYLRKMEKNKKIKKMKKEKKEKKKIGRAKRSANENGATLWYRDGGIDWTDRRSENNEEEGKSLLVNVKSRIIQCASG</sequence>
<gene>
    <name evidence="3" type="ORF">RFI_04859</name>
</gene>
<dbReference type="EMBL" id="ASPP01004353">
    <property type="protein sequence ID" value="ETO32258.1"/>
    <property type="molecule type" value="Genomic_DNA"/>
</dbReference>